<organism evidence="4 5">
    <name type="scientific">Paragonimus westermani</name>
    <dbReference type="NCBI Taxonomy" id="34504"/>
    <lineage>
        <taxon>Eukaryota</taxon>
        <taxon>Metazoa</taxon>
        <taxon>Spiralia</taxon>
        <taxon>Lophotrochozoa</taxon>
        <taxon>Platyhelminthes</taxon>
        <taxon>Trematoda</taxon>
        <taxon>Digenea</taxon>
        <taxon>Plagiorchiida</taxon>
        <taxon>Troglotremata</taxon>
        <taxon>Troglotrematidae</taxon>
        <taxon>Paragonimus</taxon>
    </lineage>
</organism>
<dbReference type="GO" id="GO:0045277">
    <property type="term" value="C:respiratory chain complex IV"/>
    <property type="evidence" value="ECO:0007669"/>
    <property type="project" value="InterPro"/>
</dbReference>
<dbReference type="SUPFAM" id="SSF47694">
    <property type="entry name" value="Cytochrome c oxidase subunit h"/>
    <property type="match status" value="1"/>
</dbReference>
<comment type="subcellular location">
    <subcellularLocation>
        <location evidence="1">Mitochondrion</location>
    </subcellularLocation>
</comment>
<evidence type="ECO:0000313" key="4">
    <source>
        <dbReference type="EMBL" id="KAA3679314.1"/>
    </source>
</evidence>
<keyword evidence="5" id="KW-1185">Reference proteome</keyword>
<keyword evidence="2" id="KW-0496">Mitochondrion</keyword>
<accession>A0A5J4NUZ8</accession>
<dbReference type="Gene3D" id="1.10.10.140">
    <property type="entry name" value="Cytochrome c oxidase, subunit VIb"/>
    <property type="match status" value="1"/>
</dbReference>
<gene>
    <name evidence="4" type="ORF">DEA37_0000634</name>
</gene>
<evidence type="ECO:0000256" key="3">
    <source>
        <dbReference type="ARBA" id="ARBA00023157"/>
    </source>
</evidence>
<evidence type="ECO:0000256" key="1">
    <source>
        <dbReference type="ARBA" id="ARBA00004173"/>
    </source>
</evidence>
<proteinExistence type="predicted"/>
<evidence type="ECO:0000256" key="2">
    <source>
        <dbReference type="ARBA" id="ARBA00023128"/>
    </source>
</evidence>
<dbReference type="EMBL" id="QNGE01000778">
    <property type="protein sequence ID" value="KAA3679314.1"/>
    <property type="molecule type" value="Genomic_DNA"/>
</dbReference>
<name>A0A5J4NUZ8_9TREM</name>
<dbReference type="AlphaFoldDB" id="A0A5J4NUZ8"/>
<keyword evidence="3" id="KW-1015">Disulfide bond</keyword>
<dbReference type="InterPro" id="IPR003213">
    <property type="entry name" value="Cyt_c_oxidase_su6B"/>
</dbReference>
<dbReference type="Proteomes" id="UP000324629">
    <property type="component" value="Unassembled WGS sequence"/>
</dbReference>
<dbReference type="Pfam" id="PF02297">
    <property type="entry name" value="COX6B"/>
    <property type="match status" value="1"/>
</dbReference>
<comment type="caution">
    <text evidence="4">The sequence shown here is derived from an EMBL/GenBank/DDBJ whole genome shotgun (WGS) entry which is preliminary data.</text>
</comment>
<dbReference type="InterPro" id="IPR048280">
    <property type="entry name" value="COX6B-like"/>
</dbReference>
<protein>
    <submittedName>
        <fullName evidence="4">Cytochrome c oxidase subunit 6b</fullName>
    </submittedName>
</protein>
<reference evidence="4 5" key="1">
    <citation type="journal article" date="2019" name="Gigascience">
        <title>Whole-genome sequence of the oriental lung fluke Paragonimus westermani.</title>
        <authorList>
            <person name="Oey H."/>
            <person name="Zakrzewski M."/>
            <person name="Narain K."/>
            <person name="Devi K.R."/>
            <person name="Agatsuma T."/>
            <person name="Nawaratna S."/>
            <person name="Gobert G.N."/>
            <person name="Jones M.K."/>
            <person name="Ragan M.A."/>
            <person name="McManus D.P."/>
            <person name="Krause L."/>
        </authorList>
    </citation>
    <scope>NUCLEOTIDE SEQUENCE [LARGE SCALE GENOMIC DNA]</scope>
    <source>
        <strain evidence="4 5">IND2009</strain>
    </source>
</reference>
<dbReference type="GO" id="GO:0005739">
    <property type="term" value="C:mitochondrion"/>
    <property type="evidence" value="ECO:0007669"/>
    <property type="project" value="UniProtKB-SubCell"/>
</dbReference>
<dbReference type="InterPro" id="IPR036549">
    <property type="entry name" value="CX6/COA6-like_sf"/>
</dbReference>
<dbReference type="PANTHER" id="PTHR11387">
    <property type="entry name" value="CYTOCHROME C OXIDASE SUBUNIT 6B"/>
    <property type="match status" value="1"/>
</dbReference>
<evidence type="ECO:0000313" key="5">
    <source>
        <dbReference type="Proteomes" id="UP000324629"/>
    </source>
</evidence>
<sequence length="110" mass="13332">MKEWTAEELQVYKQKAQESKKTVYVRSLNDLTIRVITVGSLFHLMIQGFRTNCRQNFIDHFRCKRLYGDDYPPCNYFHRMYNLLCPKIWIEEWEAQVADGTYPYRDRIAK</sequence>